<evidence type="ECO:0000313" key="2">
    <source>
        <dbReference type="EMBL" id="CAG8800206.1"/>
    </source>
</evidence>
<feature type="compositionally biased region" description="Acidic residues" evidence="1">
    <location>
        <begin position="55"/>
        <end position="64"/>
    </location>
</feature>
<feature type="non-terminal residue" evidence="2">
    <location>
        <position position="1"/>
    </location>
</feature>
<reference evidence="2" key="1">
    <citation type="submission" date="2021-06" db="EMBL/GenBank/DDBJ databases">
        <authorList>
            <person name="Kallberg Y."/>
            <person name="Tangrot J."/>
            <person name="Rosling A."/>
        </authorList>
    </citation>
    <scope>NUCLEOTIDE SEQUENCE</scope>
    <source>
        <strain evidence="2">MA453B</strain>
    </source>
</reference>
<keyword evidence="3" id="KW-1185">Reference proteome</keyword>
<evidence type="ECO:0000313" key="3">
    <source>
        <dbReference type="Proteomes" id="UP000789405"/>
    </source>
</evidence>
<feature type="region of interest" description="Disordered" evidence="1">
    <location>
        <begin position="48"/>
        <end position="73"/>
    </location>
</feature>
<protein>
    <submittedName>
        <fullName evidence="2">20262_t:CDS:1</fullName>
    </submittedName>
</protein>
<comment type="caution">
    <text evidence="2">The sequence shown here is derived from an EMBL/GenBank/DDBJ whole genome shotgun (WGS) entry which is preliminary data.</text>
</comment>
<dbReference type="EMBL" id="CAJVPY010034607">
    <property type="protein sequence ID" value="CAG8800206.1"/>
    <property type="molecule type" value="Genomic_DNA"/>
</dbReference>
<sequence>QYSEASKTSEAEAKESDISNINFDTLLERELQSKTGLTSILESATIRSSSSMMSLDDENIDADDKEYLESRFS</sequence>
<gene>
    <name evidence="2" type="ORF">DERYTH_LOCUS23222</name>
</gene>
<feature type="non-terminal residue" evidence="2">
    <location>
        <position position="73"/>
    </location>
</feature>
<accession>A0A9N9JWZ5</accession>
<proteinExistence type="predicted"/>
<name>A0A9N9JWZ5_9GLOM</name>
<organism evidence="2 3">
    <name type="scientific">Dentiscutata erythropus</name>
    <dbReference type="NCBI Taxonomy" id="1348616"/>
    <lineage>
        <taxon>Eukaryota</taxon>
        <taxon>Fungi</taxon>
        <taxon>Fungi incertae sedis</taxon>
        <taxon>Mucoromycota</taxon>
        <taxon>Glomeromycotina</taxon>
        <taxon>Glomeromycetes</taxon>
        <taxon>Diversisporales</taxon>
        <taxon>Gigasporaceae</taxon>
        <taxon>Dentiscutata</taxon>
    </lineage>
</organism>
<dbReference type="Proteomes" id="UP000789405">
    <property type="component" value="Unassembled WGS sequence"/>
</dbReference>
<evidence type="ECO:0000256" key="1">
    <source>
        <dbReference type="SAM" id="MobiDB-lite"/>
    </source>
</evidence>
<dbReference type="AlphaFoldDB" id="A0A9N9JWZ5"/>